<dbReference type="SMART" id="SM00409">
    <property type="entry name" value="IG"/>
    <property type="match status" value="1"/>
</dbReference>
<dbReference type="Pfam" id="PF13855">
    <property type="entry name" value="LRR_8"/>
    <property type="match status" value="1"/>
</dbReference>
<dbReference type="InterPro" id="IPR013098">
    <property type="entry name" value="Ig_I-set"/>
</dbReference>
<dbReference type="PANTHER" id="PTHR24366:SF163">
    <property type="entry name" value="KEKKON4"/>
    <property type="match status" value="1"/>
</dbReference>
<keyword evidence="1" id="KW-0433">Leucine-rich repeat</keyword>
<comment type="caution">
    <text evidence="8">The sequence shown here is derived from an EMBL/GenBank/DDBJ whole genome shotgun (WGS) entry which is preliminary data.</text>
</comment>
<feature type="compositionally biased region" description="Polar residues" evidence="6">
    <location>
        <begin position="1224"/>
        <end position="1233"/>
    </location>
</feature>
<proteinExistence type="predicted"/>
<dbReference type="Gene3D" id="2.60.40.10">
    <property type="entry name" value="Immunoglobulins"/>
    <property type="match status" value="1"/>
</dbReference>
<dbReference type="Proteomes" id="UP001286313">
    <property type="component" value="Unassembled WGS sequence"/>
</dbReference>
<dbReference type="InterPro" id="IPR032675">
    <property type="entry name" value="LRR_dom_sf"/>
</dbReference>
<feature type="domain" description="Ig-like" evidence="7">
    <location>
        <begin position="236"/>
        <end position="335"/>
    </location>
</feature>
<dbReference type="SMART" id="SM00408">
    <property type="entry name" value="IGc2"/>
    <property type="match status" value="1"/>
</dbReference>
<evidence type="ECO:0000259" key="7">
    <source>
        <dbReference type="PROSITE" id="PS50835"/>
    </source>
</evidence>
<feature type="compositionally biased region" description="Low complexity" evidence="6">
    <location>
        <begin position="874"/>
        <end position="889"/>
    </location>
</feature>
<keyword evidence="9" id="KW-1185">Reference proteome</keyword>
<evidence type="ECO:0000256" key="1">
    <source>
        <dbReference type="ARBA" id="ARBA00022614"/>
    </source>
</evidence>
<dbReference type="InterPro" id="IPR003591">
    <property type="entry name" value="Leu-rich_rpt_typical-subtyp"/>
</dbReference>
<feature type="compositionally biased region" description="Polar residues" evidence="6">
    <location>
        <begin position="920"/>
        <end position="934"/>
    </location>
</feature>
<feature type="compositionally biased region" description="Low complexity" evidence="6">
    <location>
        <begin position="1159"/>
        <end position="1176"/>
    </location>
</feature>
<name>A0AAE1EWE7_PETCI</name>
<keyword evidence="2" id="KW-0732">Signal</keyword>
<dbReference type="InterPro" id="IPR001611">
    <property type="entry name" value="Leu-rich_rpt"/>
</dbReference>
<feature type="compositionally biased region" description="Basic residues" evidence="6">
    <location>
        <begin position="524"/>
        <end position="535"/>
    </location>
</feature>
<feature type="compositionally biased region" description="Low complexity" evidence="6">
    <location>
        <begin position="1053"/>
        <end position="1074"/>
    </location>
</feature>
<dbReference type="SUPFAM" id="SSF48726">
    <property type="entry name" value="Immunoglobulin"/>
    <property type="match status" value="1"/>
</dbReference>
<feature type="region of interest" description="Disordered" evidence="6">
    <location>
        <begin position="830"/>
        <end position="1241"/>
    </location>
</feature>
<dbReference type="InterPro" id="IPR000483">
    <property type="entry name" value="Cys-rich_flank_reg_C"/>
</dbReference>
<feature type="compositionally biased region" description="Polar residues" evidence="6">
    <location>
        <begin position="997"/>
        <end position="1011"/>
    </location>
</feature>
<feature type="compositionally biased region" description="Polar residues" evidence="6">
    <location>
        <begin position="1085"/>
        <end position="1099"/>
    </location>
</feature>
<feature type="compositionally biased region" description="Low complexity" evidence="6">
    <location>
        <begin position="544"/>
        <end position="561"/>
    </location>
</feature>
<keyword evidence="4" id="KW-1015">Disulfide bond</keyword>
<dbReference type="SMART" id="SM00082">
    <property type="entry name" value="LRRCT"/>
    <property type="match status" value="1"/>
</dbReference>
<keyword evidence="5" id="KW-0325">Glycoprotein</keyword>
<feature type="compositionally biased region" description="Low complexity" evidence="6">
    <location>
        <begin position="1185"/>
        <end position="1214"/>
    </location>
</feature>
<evidence type="ECO:0000256" key="4">
    <source>
        <dbReference type="ARBA" id="ARBA00023157"/>
    </source>
</evidence>
<keyword evidence="3" id="KW-0677">Repeat</keyword>
<dbReference type="SMART" id="SM00369">
    <property type="entry name" value="LRR_TYP"/>
    <property type="match status" value="5"/>
</dbReference>
<gene>
    <name evidence="8" type="ORF">Pcinc_031412</name>
</gene>
<feature type="compositionally biased region" description="Low complexity" evidence="6">
    <location>
        <begin position="1116"/>
        <end position="1128"/>
    </location>
</feature>
<dbReference type="InterPro" id="IPR013783">
    <property type="entry name" value="Ig-like_fold"/>
</dbReference>
<sequence length="1346" mass="147336">MCECFWRASKLTATCSKADLIDIPRGLEPNTRVLDLSNNNLQILPRDAFIYTGLITLQKLLLSYCKLSLMEAGCFNSVENIMELDLSHNNLKHVPSPALKGLVLLRELNLAHNALTTLPTNAFTHTPHIVQLDLSYNSLVSVTIGALYNLTELEILNLANNRLSYFNASEFDLLRLLRFIRVDGNPWQCDCHLRSLQQWFRDRNVVASIPPSCSSPKWLSGQDWQVLGYEDLLCVPKVSAIASRILAAHGENVSLLCLIESEVEPTITWLVGDVPLFTDNDLTRYQVVDFVSANNISYVSNLTITNVVMEDQEIYRCLANNRVGMTEANFTLHVSHEVAEVRVATVSVSYVKESLLGGISALILVLLLVCTIVYCKLRGGVHREPQQQDENNVDTPKATTRASECDTQHKLVGYHIIPTNDLENSYPCQQNINQNVSSWHLQGRRDIEERQVLVPKESDACIQPSPLPVLTKDSNTDDDGCILEATTTTQHVMVRHKSPFFPHLVNGQHTTMSSQIAAALSNTTHHHHHQHHHHHFPDLLDLPSSQQQQQQQAHSSNNNNNEDTSSHHLLHCLSGTSCIRKVDGTGMNSDKGQGTMMTRRGGMAGETEEGVVVTGDAYNNIVNGVGVVVEERGDLQGGMTSTSGVVVEGDVIRAGGVVGVDGTRAGGGVDGTRAGGVGGVAVDSTTTARERVGVDATTTRGVVAGESTTTTTTRGGVVGVAGGGVAGGGVGVAGGGVGVTGDIYSHLVDGCPFQYHAVQLEKFLNEYHCLQEQLSHMKQSYETHKRAASVPRLDCCTQDGFNHTTTLQDGLVPSCSCRHLGDSTLTLHLSDSTHTPSPSPLHLTDSTHTSSSLLHLTEHTPPPHLTDTTHTHPLHLTDTTHTPLHLTDTTHTHPLHLTDNTHTPSSLHLTEHTPSAIHLTDTTHTPSSLHLTDSTHTPLHLTEHTPHLTDTTHTPPPLHLTDTTHTPPLSSRPHEPPSQHIHNSRPQQKGVAKHNHISTTHNNDMQNSRLQQEFPAATSHENKQNSRLQQAVSSSHENIQNSRLQQSAPTSYNNNNNIQNSRLQQQHQHQQQQHDGPLQPKHVQISRSQEPANATMSTSDEPKRRSVFPGTSSHPGCSSSSSCSSSGGSSSGGSGGSGGSPKTLKSILKKGTNSTTTGQQQQQQLQQQLQHQQQQQRGSLIHWNQQQQQQLQQQQQQTPTSTPTTYYDTNNTTTIRAQPPQAHYDTNNTTTIRAQPPQPHYNTHDTNTTTIIRAQPPQPHTINTTTIRAQPPQQPPPSLSNSECHPSEAEYDIYPTEFSIYPAGKVYPDNITTPPSVSEVLYPTCRGKKAHSENHNTGSPTKRILQ</sequence>
<protein>
    <recommendedName>
        <fullName evidence="7">Ig-like domain-containing protein</fullName>
    </recommendedName>
</protein>
<accession>A0AAE1EWE7</accession>
<evidence type="ECO:0000313" key="8">
    <source>
        <dbReference type="EMBL" id="KAK3862753.1"/>
    </source>
</evidence>
<dbReference type="InterPro" id="IPR007110">
    <property type="entry name" value="Ig-like_dom"/>
</dbReference>
<feature type="compositionally biased region" description="Low complexity" evidence="6">
    <location>
        <begin position="830"/>
        <end position="855"/>
    </location>
</feature>
<organism evidence="8 9">
    <name type="scientific">Petrolisthes cinctipes</name>
    <name type="common">Flat porcelain crab</name>
    <dbReference type="NCBI Taxonomy" id="88211"/>
    <lineage>
        <taxon>Eukaryota</taxon>
        <taxon>Metazoa</taxon>
        <taxon>Ecdysozoa</taxon>
        <taxon>Arthropoda</taxon>
        <taxon>Crustacea</taxon>
        <taxon>Multicrustacea</taxon>
        <taxon>Malacostraca</taxon>
        <taxon>Eumalacostraca</taxon>
        <taxon>Eucarida</taxon>
        <taxon>Decapoda</taxon>
        <taxon>Pleocyemata</taxon>
        <taxon>Anomura</taxon>
        <taxon>Galatheoidea</taxon>
        <taxon>Porcellanidae</taxon>
        <taxon>Petrolisthes</taxon>
    </lineage>
</organism>
<dbReference type="EMBL" id="JAWQEG010004163">
    <property type="protein sequence ID" value="KAK3862753.1"/>
    <property type="molecule type" value="Genomic_DNA"/>
</dbReference>
<dbReference type="PROSITE" id="PS51450">
    <property type="entry name" value="LRR"/>
    <property type="match status" value="1"/>
</dbReference>
<evidence type="ECO:0000256" key="2">
    <source>
        <dbReference type="ARBA" id="ARBA00022729"/>
    </source>
</evidence>
<dbReference type="InterPro" id="IPR036179">
    <property type="entry name" value="Ig-like_dom_sf"/>
</dbReference>
<dbReference type="FunFam" id="3.80.10.10:FF:000082">
    <property type="entry name" value="Leucine-rich repeat-containing 24"/>
    <property type="match status" value="1"/>
</dbReference>
<dbReference type="InterPro" id="IPR003599">
    <property type="entry name" value="Ig_sub"/>
</dbReference>
<feature type="compositionally biased region" description="Low complexity" evidence="6">
    <location>
        <begin position="895"/>
        <end position="904"/>
    </location>
</feature>
<dbReference type="SUPFAM" id="SSF52058">
    <property type="entry name" value="L domain-like"/>
    <property type="match status" value="1"/>
</dbReference>
<feature type="compositionally biased region" description="Polar residues" evidence="6">
    <location>
        <begin position="1025"/>
        <end position="1052"/>
    </location>
</feature>
<dbReference type="InterPro" id="IPR003598">
    <property type="entry name" value="Ig_sub2"/>
</dbReference>
<feature type="region of interest" description="Disordered" evidence="6">
    <location>
        <begin position="522"/>
        <end position="568"/>
    </location>
</feature>
<dbReference type="PROSITE" id="PS50835">
    <property type="entry name" value="IG_LIKE"/>
    <property type="match status" value="1"/>
</dbReference>
<evidence type="ECO:0000313" key="9">
    <source>
        <dbReference type="Proteomes" id="UP001286313"/>
    </source>
</evidence>
<dbReference type="Gene3D" id="3.80.10.10">
    <property type="entry name" value="Ribonuclease Inhibitor"/>
    <property type="match status" value="2"/>
</dbReference>
<reference evidence="8" key="1">
    <citation type="submission" date="2023-10" db="EMBL/GenBank/DDBJ databases">
        <title>Genome assemblies of two species of porcelain crab, Petrolisthes cinctipes and Petrolisthes manimaculis (Anomura: Porcellanidae).</title>
        <authorList>
            <person name="Angst P."/>
        </authorList>
    </citation>
    <scope>NUCLEOTIDE SEQUENCE</scope>
    <source>
        <strain evidence="8">PB745_01</strain>
        <tissue evidence="8">Gill</tissue>
    </source>
</reference>
<dbReference type="PANTHER" id="PTHR24366">
    <property type="entry name" value="IG(IMMUNOGLOBULIN) AND LRR(LEUCINE RICH REPEAT) DOMAINS"/>
    <property type="match status" value="1"/>
</dbReference>
<feature type="compositionally biased region" description="Low complexity" evidence="6">
    <location>
        <begin position="948"/>
        <end position="969"/>
    </location>
</feature>
<feature type="region of interest" description="Disordered" evidence="6">
    <location>
        <begin position="581"/>
        <end position="605"/>
    </location>
</feature>
<dbReference type="Pfam" id="PF07679">
    <property type="entry name" value="I-set"/>
    <property type="match status" value="1"/>
</dbReference>
<evidence type="ECO:0000256" key="3">
    <source>
        <dbReference type="ARBA" id="ARBA00022737"/>
    </source>
</evidence>
<evidence type="ECO:0000256" key="6">
    <source>
        <dbReference type="SAM" id="MobiDB-lite"/>
    </source>
</evidence>
<evidence type="ECO:0000256" key="5">
    <source>
        <dbReference type="ARBA" id="ARBA00023180"/>
    </source>
</evidence>
<feature type="compositionally biased region" description="Gly residues" evidence="6">
    <location>
        <begin position="1129"/>
        <end position="1139"/>
    </location>
</feature>